<comment type="caution">
    <text evidence="1">The sequence shown here is derived from an EMBL/GenBank/DDBJ whole genome shotgun (WGS) entry which is preliminary data.</text>
</comment>
<accession>A0ABV4U6N2</accession>
<dbReference type="EMBL" id="JBGUBD010000005">
    <property type="protein sequence ID" value="MFA9478512.1"/>
    <property type="molecule type" value="Genomic_DNA"/>
</dbReference>
<dbReference type="Proteomes" id="UP001575105">
    <property type="component" value="Unassembled WGS sequence"/>
</dbReference>
<reference evidence="1 2" key="1">
    <citation type="submission" date="2024-08" db="EMBL/GenBank/DDBJ databases">
        <title>Whole-genome sequencing of halo(alkali)philic microorganisms from hypersaline lakes.</title>
        <authorList>
            <person name="Sorokin D.Y."/>
            <person name="Merkel A.Y."/>
            <person name="Messina E."/>
            <person name="Yakimov M."/>
        </authorList>
    </citation>
    <scope>NUCLEOTIDE SEQUENCE [LARGE SCALE GENOMIC DNA]</scope>
    <source>
        <strain evidence="1 2">AB-hyl4</strain>
    </source>
</reference>
<gene>
    <name evidence="1" type="ORF">ACERK3_09410</name>
</gene>
<sequence length="147" mass="16557">MKIVTDVAEAVLAELNAGSFSEPFQAQRLYLPIHELAQLTELKVMVVARGVDIARSSREDDELNVQVDIGLRQRVLPDNTQRIDELLALVEAIEGYLNRRELAALPHAEWMGAISEPLYDPVDLRERHTFTAALSLTYRLVRQPHGS</sequence>
<dbReference type="RefSeq" id="WP_425345438.1">
    <property type="nucleotide sequence ID" value="NZ_JBGUBD010000005.1"/>
</dbReference>
<organism evidence="1 2">
    <name type="scientific">Natronomicrosphaera hydrolytica</name>
    <dbReference type="NCBI Taxonomy" id="3242702"/>
    <lineage>
        <taxon>Bacteria</taxon>
        <taxon>Pseudomonadati</taxon>
        <taxon>Planctomycetota</taxon>
        <taxon>Phycisphaerae</taxon>
        <taxon>Phycisphaerales</taxon>
        <taxon>Phycisphaeraceae</taxon>
        <taxon>Natronomicrosphaera</taxon>
    </lineage>
</organism>
<protein>
    <recommendedName>
        <fullName evidence="3">Tail terminator</fullName>
    </recommendedName>
</protein>
<keyword evidence="2" id="KW-1185">Reference proteome</keyword>
<evidence type="ECO:0000313" key="1">
    <source>
        <dbReference type="EMBL" id="MFA9478512.1"/>
    </source>
</evidence>
<proteinExistence type="predicted"/>
<evidence type="ECO:0008006" key="3">
    <source>
        <dbReference type="Google" id="ProtNLM"/>
    </source>
</evidence>
<evidence type="ECO:0000313" key="2">
    <source>
        <dbReference type="Proteomes" id="UP001575105"/>
    </source>
</evidence>
<name>A0ABV4U6N2_9BACT</name>